<feature type="region of interest" description="Disordered" evidence="1">
    <location>
        <begin position="35"/>
        <end position="65"/>
    </location>
</feature>
<dbReference type="AlphaFoldDB" id="E9IAT6"/>
<accession>E9IAT6</accession>
<feature type="non-terminal residue" evidence="2">
    <location>
        <position position="1"/>
    </location>
</feature>
<gene>
    <name evidence="2" type="ORF">SINV_12220</name>
</gene>
<feature type="region of interest" description="Disordered" evidence="1">
    <location>
        <begin position="76"/>
        <end position="95"/>
    </location>
</feature>
<sequence>ARAREKERNEGEWAVRKWRVDETRRGEEPRWRRAQRPLTPLGTVKSPRAARGRERDSRRIRPGPTRTKILARRRRNHRRALRAPTDGELIRCEKQ</sequence>
<dbReference type="HOGENOM" id="CLU_2378796_0_0_1"/>
<name>E9IAT6_SOLIN</name>
<organism>
    <name type="scientific">Solenopsis invicta</name>
    <name type="common">Red imported fire ant</name>
    <name type="synonym">Solenopsis wagneri</name>
    <dbReference type="NCBI Taxonomy" id="13686"/>
    <lineage>
        <taxon>Eukaryota</taxon>
        <taxon>Metazoa</taxon>
        <taxon>Ecdysozoa</taxon>
        <taxon>Arthropoda</taxon>
        <taxon>Hexapoda</taxon>
        <taxon>Insecta</taxon>
        <taxon>Pterygota</taxon>
        <taxon>Neoptera</taxon>
        <taxon>Endopterygota</taxon>
        <taxon>Hymenoptera</taxon>
        <taxon>Apocrita</taxon>
        <taxon>Aculeata</taxon>
        <taxon>Formicoidea</taxon>
        <taxon>Formicidae</taxon>
        <taxon>Myrmicinae</taxon>
        <taxon>Solenopsis</taxon>
    </lineage>
</organism>
<evidence type="ECO:0000313" key="2">
    <source>
        <dbReference type="EMBL" id="EFZ22317.1"/>
    </source>
</evidence>
<reference evidence="2" key="1">
    <citation type="journal article" date="2011" name="Proc. Natl. Acad. Sci. U.S.A.">
        <title>The genome of the fire ant Solenopsis invicta.</title>
        <authorList>
            <person name="Wurm Y."/>
            <person name="Wang J."/>
            <person name="Riba-Grognuz O."/>
            <person name="Corona M."/>
            <person name="Nygaard S."/>
            <person name="Hunt B.G."/>
            <person name="Ingram K.K."/>
            <person name="Falquet L."/>
            <person name="Nipitwattanaphon M."/>
            <person name="Gotzek D."/>
            <person name="Dijkstra M.B."/>
            <person name="Oettler J."/>
            <person name="Comtesse F."/>
            <person name="Shih C.J."/>
            <person name="Wu W.J."/>
            <person name="Yang C.C."/>
            <person name="Thomas J."/>
            <person name="Beaudoing E."/>
            <person name="Pradervand S."/>
            <person name="Flegel V."/>
            <person name="Cook E.D."/>
            <person name="Fabbretti R."/>
            <person name="Stockinger H."/>
            <person name="Long L."/>
            <person name="Farmerie W.G."/>
            <person name="Oakey J."/>
            <person name="Boomsma J.J."/>
            <person name="Pamilo P."/>
            <person name="Yi S.V."/>
            <person name="Heinze J."/>
            <person name="Goodisman M.A."/>
            <person name="Farinelli L."/>
            <person name="Harshman K."/>
            <person name="Hulo N."/>
            <person name="Cerutti L."/>
            <person name="Xenarios I."/>
            <person name="Shoemaker D."/>
            <person name="Keller L."/>
        </authorList>
    </citation>
    <scope>NUCLEOTIDE SEQUENCE [LARGE SCALE GENOMIC DNA]</scope>
</reference>
<protein>
    <submittedName>
        <fullName evidence="2">Uncharacterized protein</fullName>
    </submittedName>
</protein>
<evidence type="ECO:0000256" key="1">
    <source>
        <dbReference type="SAM" id="MobiDB-lite"/>
    </source>
</evidence>
<feature type="non-terminal residue" evidence="2">
    <location>
        <position position="95"/>
    </location>
</feature>
<proteinExistence type="predicted"/>
<dbReference type="EMBL" id="GL762063">
    <property type="protein sequence ID" value="EFZ22317.1"/>
    <property type="molecule type" value="Genomic_DNA"/>
</dbReference>